<feature type="non-terminal residue" evidence="1">
    <location>
        <position position="29"/>
    </location>
</feature>
<evidence type="ECO:0000313" key="2">
    <source>
        <dbReference type="Proteomes" id="UP001485043"/>
    </source>
</evidence>
<comment type="caution">
    <text evidence="1">The sequence shown here is derived from an EMBL/GenBank/DDBJ whole genome shotgun (WGS) entry which is preliminary data.</text>
</comment>
<protein>
    <submittedName>
        <fullName evidence="1">Uncharacterized protein</fullName>
    </submittedName>
</protein>
<proteinExistence type="predicted"/>
<organism evidence="1 2">
    <name type="scientific">Apatococcus fuscideae</name>
    <dbReference type="NCBI Taxonomy" id="2026836"/>
    <lineage>
        <taxon>Eukaryota</taxon>
        <taxon>Viridiplantae</taxon>
        <taxon>Chlorophyta</taxon>
        <taxon>core chlorophytes</taxon>
        <taxon>Trebouxiophyceae</taxon>
        <taxon>Chlorellales</taxon>
        <taxon>Chlorellaceae</taxon>
        <taxon>Apatococcus</taxon>
    </lineage>
</organism>
<name>A0AAW1T3U5_9CHLO</name>
<dbReference type="EMBL" id="JALJOV010000493">
    <property type="protein sequence ID" value="KAK9863285.1"/>
    <property type="molecule type" value="Genomic_DNA"/>
</dbReference>
<dbReference type="AlphaFoldDB" id="A0AAW1T3U5"/>
<accession>A0AAW1T3U5</accession>
<dbReference type="Proteomes" id="UP001485043">
    <property type="component" value="Unassembled WGS sequence"/>
</dbReference>
<gene>
    <name evidence="1" type="ORF">WJX84_010624</name>
</gene>
<sequence>MGLPSQSIGVYHLNTRFTQPDIYGITGGT</sequence>
<evidence type="ECO:0000313" key="1">
    <source>
        <dbReference type="EMBL" id="KAK9863285.1"/>
    </source>
</evidence>
<reference evidence="1 2" key="1">
    <citation type="journal article" date="2024" name="Nat. Commun.">
        <title>Phylogenomics reveals the evolutionary origins of lichenization in chlorophyte algae.</title>
        <authorList>
            <person name="Puginier C."/>
            <person name="Libourel C."/>
            <person name="Otte J."/>
            <person name="Skaloud P."/>
            <person name="Haon M."/>
            <person name="Grisel S."/>
            <person name="Petersen M."/>
            <person name="Berrin J.G."/>
            <person name="Delaux P.M."/>
            <person name="Dal Grande F."/>
            <person name="Keller J."/>
        </authorList>
    </citation>
    <scope>NUCLEOTIDE SEQUENCE [LARGE SCALE GENOMIC DNA]</scope>
    <source>
        <strain evidence="1 2">SAG 2523</strain>
    </source>
</reference>
<keyword evidence="2" id="KW-1185">Reference proteome</keyword>